<dbReference type="Gene3D" id="3.40.390.10">
    <property type="entry name" value="Collagenase (Catalytic Domain)"/>
    <property type="match status" value="1"/>
</dbReference>
<comment type="cofactor">
    <cofactor evidence="7">
        <name>Zn(2+)</name>
        <dbReference type="ChEBI" id="CHEBI:29105"/>
    </cofactor>
    <text evidence="7">Binds 1 zinc ion.</text>
</comment>
<keyword evidence="2 7" id="KW-0645">Protease</keyword>
<evidence type="ECO:0000256" key="3">
    <source>
        <dbReference type="ARBA" id="ARBA00022723"/>
    </source>
</evidence>
<dbReference type="InterPro" id="IPR024079">
    <property type="entry name" value="MetalloPept_cat_dom_sf"/>
</dbReference>
<dbReference type="SUPFAM" id="SSF55486">
    <property type="entry name" value="Metalloproteases ('zincins'), catalytic domain"/>
    <property type="match status" value="1"/>
</dbReference>
<dbReference type="InterPro" id="IPR001567">
    <property type="entry name" value="Pept_M3A_M3B_dom"/>
</dbReference>
<dbReference type="GO" id="GO:0046872">
    <property type="term" value="F:metal ion binding"/>
    <property type="evidence" value="ECO:0007669"/>
    <property type="project" value="UniProtKB-UniRule"/>
</dbReference>
<dbReference type="Proteomes" id="UP000823769">
    <property type="component" value="Unassembled WGS sequence"/>
</dbReference>
<dbReference type="PANTHER" id="PTHR43660">
    <property type="entry name" value="DIPEPTIDYL CARBOXYPEPTIDASE"/>
    <property type="match status" value="1"/>
</dbReference>
<feature type="domain" description="Peptidase M3A/M3B catalytic" evidence="8">
    <location>
        <begin position="213"/>
        <end position="659"/>
    </location>
</feature>
<accession>A0A9D9NP68</accession>
<keyword evidence="3 7" id="KW-0479">Metal-binding</keyword>
<proteinExistence type="inferred from homology"/>
<dbReference type="GO" id="GO:0005829">
    <property type="term" value="C:cytosol"/>
    <property type="evidence" value="ECO:0007669"/>
    <property type="project" value="TreeGrafter"/>
</dbReference>
<dbReference type="Pfam" id="PF01432">
    <property type="entry name" value="Peptidase_M3"/>
    <property type="match status" value="1"/>
</dbReference>
<comment type="caution">
    <text evidence="9">The sequence shown here is derived from an EMBL/GenBank/DDBJ whole genome shotgun (WGS) entry which is preliminary data.</text>
</comment>
<evidence type="ECO:0000256" key="6">
    <source>
        <dbReference type="ARBA" id="ARBA00023049"/>
    </source>
</evidence>
<evidence type="ECO:0000313" key="10">
    <source>
        <dbReference type="Proteomes" id="UP000823769"/>
    </source>
</evidence>
<sequence>MKKIISIASIALIMTACSEKNPFLAEWDTPYGIPPYEEIEVGDYIPAIQEGIAQQEAEIEAITSNPDAPTFDNTIVPLELSGEILSKVTGVLYNVSETDRTDSLDAVVARALPLLSGHSDNIAFNKALYNRVAAVYEGDQSGLTREQQVVLKKYYDDFRRNGIDLPEETQDRLREINAEMATKTQQISNNILAESNAFAEKFGFSVSEYPSKMTTTEDRELRRQYNEAYTSRGNNGNEFDNNQLILDVVALRIEKAKLLGYDTPAAYLLSDKMASTPETVDSFLSGIMEAAVEKAKVELADMQAFMDEDVKKGKLPEGSKIEPWDWWYYAEKVRKAKYDLDEAEVRSYFNVDNVRRGVFMAARTLYGINVERLEGVPSYNPEAVVTYKITDADSSLVGIFTSDYFPRQSKRGGAWMNNVRQQYVNAEGEDVRPIIVNVGNLSRDMNIDEVQTVFHEFGHALHGLLSKCTYPSVSGTNVTRDFVEMFSQFNENWAFQPDLLAVYAKNSAGEVIPVELVEKINNSLKFNQGFMTTELCAAAILDMKWHELESVDGINVADFEKKVCEEMGLIPEIAPRYRTTYFNHIFSSGYAAGYYGYLWAEVLDKDAFSAFQNSPNGIWDKDLAMKFRHTFLERGGSEEPMVLYKEFMGREPDSRAMLVGRGLLDEEETE</sequence>
<evidence type="ECO:0000313" key="9">
    <source>
        <dbReference type="EMBL" id="MBO8480680.1"/>
    </source>
</evidence>
<reference evidence="9" key="2">
    <citation type="journal article" date="2021" name="PeerJ">
        <title>Extensive microbial diversity within the chicken gut microbiome revealed by metagenomics and culture.</title>
        <authorList>
            <person name="Gilroy R."/>
            <person name="Ravi A."/>
            <person name="Getino M."/>
            <person name="Pursley I."/>
            <person name="Horton D.L."/>
            <person name="Alikhan N.F."/>
            <person name="Baker D."/>
            <person name="Gharbi K."/>
            <person name="Hall N."/>
            <person name="Watson M."/>
            <person name="Adriaenssens E.M."/>
            <person name="Foster-Nyarko E."/>
            <person name="Jarju S."/>
            <person name="Secka A."/>
            <person name="Antonio M."/>
            <person name="Oren A."/>
            <person name="Chaudhuri R.R."/>
            <person name="La Ragione R."/>
            <person name="Hildebrand F."/>
            <person name="Pallen M.J."/>
        </authorList>
    </citation>
    <scope>NUCLEOTIDE SEQUENCE</scope>
    <source>
        <strain evidence="9">B3-1481</strain>
    </source>
</reference>
<evidence type="ECO:0000256" key="4">
    <source>
        <dbReference type="ARBA" id="ARBA00022801"/>
    </source>
</evidence>
<dbReference type="GO" id="GO:0004222">
    <property type="term" value="F:metalloendopeptidase activity"/>
    <property type="evidence" value="ECO:0007669"/>
    <property type="project" value="InterPro"/>
</dbReference>
<dbReference type="CDD" id="cd06456">
    <property type="entry name" value="M3A_DCP"/>
    <property type="match status" value="1"/>
</dbReference>
<evidence type="ECO:0000259" key="8">
    <source>
        <dbReference type="Pfam" id="PF01432"/>
    </source>
</evidence>
<organism evidence="9 10">
    <name type="scientific">Candidatus Cryptobacteroides avistercoris</name>
    <dbReference type="NCBI Taxonomy" id="2840758"/>
    <lineage>
        <taxon>Bacteria</taxon>
        <taxon>Pseudomonadati</taxon>
        <taxon>Bacteroidota</taxon>
        <taxon>Bacteroidia</taxon>
        <taxon>Bacteroidales</taxon>
        <taxon>Candidatus Cryptobacteroides</taxon>
    </lineage>
</organism>
<evidence type="ECO:0000256" key="1">
    <source>
        <dbReference type="ARBA" id="ARBA00006040"/>
    </source>
</evidence>
<dbReference type="InterPro" id="IPR024077">
    <property type="entry name" value="Neurolysin/TOP_dom2"/>
</dbReference>
<dbReference type="PANTHER" id="PTHR43660:SF1">
    <property type="entry name" value="DIPEPTIDYL CARBOXYPEPTIDASE"/>
    <property type="match status" value="1"/>
</dbReference>
<comment type="similarity">
    <text evidence="1 7">Belongs to the peptidase M3 family.</text>
</comment>
<evidence type="ECO:0000256" key="2">
    <source>
        <dbReference type="ARBA" id="ARBA00022670"/>
    </source>
</evidence>
<dbReference type="Gene3D" id="1.10.1370.40">
    <property type="match status" value="1"/>
</dbReference>
<gene>
    <name evidence="9" type="ORF">IAB76_06190</name>
</gene>
<dbReference type="InterPro" id="IPR045090">
    <property type="entry name" value="Pept_M3A_M3B"/>
</dbReference>
<evidence type="ECO:0000256" key="5">
    <source>
        <dbReference type="ARBA" id="ARBA00022833"/>
    </source>
</evidence>
<name>A0A9D9NP68_9BACT</name>
<dbReference type="PROSITE" id="PS51257">
    <property type="entry name" value="PROKAR_LIPOPROTEIN"/>
    <property type="match status" value="1"/>
</dbReference>
<dbReference type="EMBL" id="JADILW010000087">
    <property type="protein sequence ID" value="MBO8480680.1"/>
    <property type="molecule type" value="Genomic_DNA"/>
</dbReference>
<dbReference type="Gene3D" id="1.10.1370.10">
    <property type="entry name" value="Neurolysin, domain 3"/>
    <property type="match status" value="1"/>
</dbReference>
<evidence type="ECO:0000256" key="7">
    <source>
        <dbReference type="RuleBase" id="RU003435"/>
    </source>
</evidence>
<dbReference type="GO" id="GO:0006508">
    <property type="term" value="P:proteolysis"/>
    <property type="evidence" value="ECO:0007669"/>
    <property type="project" value="UniProtKB-KW"/>
</dbReference>
<protein>
    <submittedName>
        <fullName evidence="9">M3 family metallopeptidase</fullName>
    </submittedName>
</protein>
<reference evidence="9" key="1">
    <citation type="submission" date="2020-10" db="EMBL/GenBank/DDBJ databases">
        <authorList>
            <person name="Gilroy R."/>
        </authorList>
    </citation>
    <scope>NUCLEOTIDE SEQUENCE</scope>
    <source>
        <strain evidence="9">B3-1481</strain>
    </source>
</reference>
<dbReference type="InterPro" id="IPR034005">
    <property type="entry name" value="M3A_DCP"/>
</dbReference>
<dbReference type="GO" id="GO:0004180">
    <property type="term" value="F:carboxypeptidase activity"/>
    <property type="evidence" value="ECO:0007669"/>
    <property type="project" value="TreeGrafter"/>
</dbReference>
<dbReference type="AlphaFoldDB" id="A0A9D9NP68"/>
<keyword evidence="5 7" id="KW-0862">Zinc</keyword>
<keyword evidence="4 7" id="KW-0378">Hydrolase</keyword>
<keyword evidence="6 7" id="KW-0482">Metalloprotease</keyword>